<reference evidence="3" key="1">
    <citation type="submission" date="2011-05" db="EMBL/GenBank/DDBJ databases">
        <title>Complete sequence of Desulfotomaculum kuznetsovii DSM 6115.</title>
        <authorList>
            <person name="Lucas S."/>
            <person name="Han J."/>
            <person name="Lapidus A."/>
            <person name="Cheng J.-F."/>
            <person name="Goodwin L."/>
            <person name="Pitluck S."/>
            <person name="Peters L."/>
            <person name="Mikhailova N."/>
            <person name="Lu M."/>
            <person name="Saunders E."/>
            <person name="Han C."/>
            <person name="Tapia R."/>
            <person name="Land M."/>
            <person name="Hauser L."/>
            <person name="Kyrpides N."/>
            <person name="Ivanova N."/>
            <person name="Pagani I."/>
            <person name="Nazina T."/>
            <person name="Ivanova A."/>
            <person name="Parshina S."/>
            <person name="Kuever J."/>
            <person name="Muyzer G."/>
            <person name="Plugge C."/>
            <person name="Stams A."/>
            <person name="Woyke T."/>
        </authorList>
    </citation>
    <scope>NUCLEOTIDE SEQUENCE [LARGE SCALE GENOMIC DNA]</scope>
    <source>
        <strain evidence="3">DSM 6115 / VKM B-1805 / 17</strain>
    </source>
</reference>
<keyword evidence="3" id="KW-1185">Reference proteome</keyword>
<gene>
    <name evidence="2" type="ordered locus">Desku_0377</name>
</gene>
<keyword evidence="1" id="KW-1133">Transmembrane helix</keyword>
<keyword evidence="1" id="KW-0472">Membrane</keyword>
<evidence type="ECO:0000313" key="3">
    <source>
        <dbReference type="Proteomes" id="UP000009229"/>
    </source>
</evidence>
<dbReference type="KEGG" id="dku:Desku_0377"/>
<accession>A0AAU8PN71</accession>
<organism evidence="2 3">
    <name type="scientific">Desulfofundulus kuznetsovii (strain DSM 6115 / VKM B-1805 / 17)</name>
    <name type="common">Desulfotomaculum kuznetsovii</name>
    <dbReference type="NCBI Taxonomy" id="760568"/>
    <lineage>
        <taxon>Bacteria</taxon>
        <taxon>Bacillati</taxon>
        <taxon>Bacillota</taxon>
        <taxon>Clostridia</taxon>
        <taxon>Eubacteriales</taxon>
        <taxon>Peptococcaceae</taxon>
        <taxon>Desulfofundulus</taxon>
    </lineage>
</organism>
<feature type="transmembrane region" description="Helical" evidence="1">
    <location>
        <begin position="6"/>
        <end position="26"/>
    </location>
</feature>
<dbReference type="AlphaFoldDB" id="A0AAU8PN71"/>
<dbReference type="EMBL" id="CP002770">
    <property type="protein sequence ID" value="AEG14005.1"/>
    <property type="molecule type" value="Genomic_DNA"/>
</dbReference>
<evidence type="ECO:0000313" key="2">
    <source>
        <dbReference type="EMBL" id="AEG14005.1"/>
    </source>
</evidence>
<keyword evidence="1" id="KW-0812">Transmembrane</keyword>
<proteinExistence type="predicted"/>
<evidence type="ECO:0000256" key="1">
    <source>
        <dbReference type="SAM" id="Phobius"/>
    </source>
</evidence>
<sequence length="30" mass="3455">MGKLLIRIFIVLFCTTSVGLWLFWLLSGQV</sequence>
<dbReference type="Proteomes" id="UP000009229">
    <property type="component" value="Chromosome"/>
</dbReference>
<protein>
    <submittedName>
        <fullName evidence="2">Uncharacterized protein</fullName>
    </submittedName>
</protein>
<name>A0AAU8PN71_DESK7</name>